<dbReference type="Pfam" id="PF00582">
    <property type="entry name" value="Usp"/>
    <property type="match status" value="1"/>
</dbReference>
<dbReference type="OrthoDB" id="105697at2157"/>
<reference evidence="3" key="2">
    <citation type="submission" date="2020-09" db="EMBL/GenBank/DDBJ databases">
        <authorList>
            <person name="Sun Q."/>
            <person name="Ohkuma M."/>
        </authorList>
    </citation>
    <scope>NUCLEOTIDE SEQUENCE</scope>
    <source>
        <strain evidence="3">JCM 14359</strain>
    </source>
</reference>
<accession>A0A830EUA1</accession>
<organism evidence="3 4">
    <name type="scientific">Halobellus salinus</name>
    <dbReference type="NCBI Taxonomy" id="931585"/>
    <lineage>
        <taxon>Archaea</taxon>
        <taxon>Methanobacteriati</taxon>
        <taxon>Methanobacteriota</taxon>
        <taxon>Stenosarchaea group</taxon>
        <taxon>Halobacteria</taxon>
        <taxon>Halobacteriales</taxon>
        <taxon>Haloferacaceae</taxon>
        <taxon>Halobellus</taxon>
    </lineage>
</organism>
<dbReference type="Gene3D" id="3.40.50.620">
    <property type="entry name" value="HUPs"/>
    <property type="match status" value="1"/>
</dbReference>
<proteinExistence type="inferred from homology"/>
<dbReference type="RefSeq" id="WP_188787321.1">
    <property type="nucleotide sequence ID" value="NZ_BMOC01000013.1"/>
</dbReference>
<dbReference type="AlphaFoldDB" id="A0A830EUA1"/>
<evidence type="ECO:0000313" key="3">
    <source>
        <dbReference type="EMBL" id="GGJ10569.1"/>
    </source>
</evidence>
<feature type="domain" description="UspA" evidence="2">
    <location>
        <begin position="1"/>
        <end position="138"/>
    </location>
</feature>
<dbReference type="InterPro" id="IPR006016">
    <property type="entry name" value="UspA"/>
</dbReference>
<dbReference type="InterPro" id="IPR014729">
    <property type="entry name" value="Rossmann-like_a/b/a_fold"/>
</dbReference>
<name>A0A830EUA1_9EURY</name>
<keyword evidence="4" id="KW-1185">Reference proteome</keyword>
<dbReference type="PANTHER" id="PTHR46268:SF6">
    <property type="entry name" value="UNIVERSAL STRESS PROTEIN UP12"/>
    <property type="match status" value="1"/>
</dbReference>
<dbReference type="EMBL" id="BMOC01000013">
    <property type="protein sequence ID" value="GGJ10569.1"/>
    <property type="molecule type" value="Genomic_DNA"/>
</dbReference>
<dbReference type="CDD" id="cd00293">
    <property type="entry name" value="USP-like"/>
    <property type="match status" value="1"/>
</dbReference>
<protein>
    <submittedName>
        <fullName evidence="3">Universal stress protein UspA</fullName>
    </submittedName>
</protein>
<dbReference type="InterPro" id="IPR006015">
    <property type="entry name" value="Universal_stress_UspA"/>
</dbReference>
<dbReference type="PANTHER" id="PTHR46268">
    <property type="entry name" value="STRESS RESPONSE PROTEIN NHAX"/>
    <property type="match status" value="1"/>
</dbReference>
<dbReference type="PRINTS" id="PR01438">
    <property type="entry name" value="UNVRSLSTRESS"/>
</dbReference>
<dbReference type="SUPFAM" id="SSF52402">
    <property type="entry name" value="Adenine nucleotide alpha hydrolases-like"/>
    <property type="match status" value="1"/>
</dbReference>
<sequence length="148" mass="15291">MYDRILVPTDGSECAERATDHATGLAAGSDATLHALSVVDATEMARTLPAVNAAHVERELRSRAESVVATVTARAADAGIETVAAVEAGIPSRDIVAYAVAHDCDLTVMGTHGRAGPERYLLGSAAERTARRSDVPVVTLQVDAAGQA</sequence>
<comment type="similarity">
    <text evidence="1">Belongs to the universal stress protein A family.</text>
</comment>
<evidence type="ECO:0000256" key="1">
    <source>
        <dbReference type="ARBA" id="ARBA00008791"/>
    </source>
</evidence>
<gene>
    <name evidence="3" type="ORF">GCM10008995_20510</name>
</gene>
<evidence type="ECO:0000259" key="2">
    <source>
        <dbReference type="Pfam" id="PF00582"/>
    </source>
</evidence>
<evidence type="ECO:0000313" key="4">
    <source>
        <dbReference type="Proteomes" id="UP000653099"/>
    </source>
</evidence>
<comment type="caution">
    <text evidence="3">The sequence shown here is derived from an EMBL/GenBank/DDBJ whole genome shotgun (WGS) entry which is preliminary data.</text>
</comment>
<reference evidence="3" key="1">
    <citation type="journal article" date="2014" name="Int. J. Syst. Evol. Microbiol.">
        <title>Complete genome sequence of Corynebacterium casei LMG S-19264T (=DSM 44701T), isolated from a smear-ripened cheese.</title>
        <authorList>
            <consortium name="US DOE Joint Genome Institute (JGI-PGF)"/>
            <person name="Walter F."/>
            <person name="Albersmeier A."/>
            <person name="Kalinowski J."/>
            <person name="Ruckert C."/>
        </authorList>
    </citation>
    <scope>NUCLEOTIDE SEQUENCE</scope>
    <source>
        <strain evidence="3">JCM 14359</strain>
    </source>
</reference>
<dbReference type="Proteomes" id="UP000653099">
    <property type="component" value="Unassembled WGS sequence"/>
</dbReference>